<comment type="caution">
    <text evidence="1">The sequence shown here is derived from an EMBL/GenBank/DDBJ whole genome shotgun (WGS) entry which is preliminary data.</text>
</comment>
<name>A0AA47NY78_MERPO</name>
<dbReference type="EMBL" id="JAOPHQ010004263">
    <property type="protein sequence ID" value="KAK0140302.1"/>
    <property type="molecule type" value="Genomic_DNA"/>
</dbReference>
<organism evidence="1 2">
    <name type="scientific">Merluccius polli</name>
    <name type="common">Benguela hake</name>
    <name type="synonym">Merluccius cadenati</name>
    <dbReference type="NCBI Taxonomy" id="89951"/>
    <lineage>
        <taxon>Eukaryota</taxon>
        <taxon>Metazoa</taxon>
        <taxon>Chordata</taxon>
        <taxon>Craniata</taxon>
        <taxon>Vertebrata</taxon>
        <taxon>Euteleostomi</taxon>
        <taxon>Actinopterygii</taxon>
        <taxon>Neopterygii</taxon>
        <taxon>Teleostei</taxon>
        <taxon>Neoteleostei</taxon>
        <taxon>Acanthomorphata</taxon>
        <taxon>Zeiogadaria</taxon>
        <taxon>Gadariae</taxon>
        <taxon>Gadiformes</taxon>
        <taxon>Gadoidei</taxon>
        <taxon>Merlucciidae</taxon>
        <taxon>Merluccius</taxon>
    </lineage>
</organism>
<dbReference type="Proteomes" id="UP001174136">
    <property type="component" value="Unassembled WGS sequence"/>
</dbReference>
<proteinExistence type="predicted"/>
<dbReference type="AlphaFoldDB" id="A0AA47NY78"/>
<keyword evidence="2" id="KW-1185">Reference proteome</keyword>
<protein>
    <submittedName>
        <fullName evidence="1">Uncharacterized protein</fullName>
    </submittedName>
</protein>
<evidence type="ECO:0000313" key="1">
    <source>
        <dbReference type="EMBL" id="KAK0140302.1"/>
    </source>
</evidence>
<sequence length="112" mass="13426">MADNTIFQNINRVSLSALSHLLKRNRIRMMQLYRVPFERNADRIKQLRYEYVHWYWIWKCMRVMELKAEAVHHDPIYVDEAGSNLAKTRGHGRNIIVLSTLPSSRQHCVWCE</sequence>
<gene>
    <name evidence="1" type="ORF">N1851_022777</name>
</gene>
<accession>A0AA47NY78</accession>
<reference evidence="1" key="1">
    <citation type="journal article" date="2023" name="Front. Mar. Sci.">
        <title>A new Merluccius polli reference genome to investigate the effects of global change in West African waters.</title>
        <authorList>
            <person name="Mateo J.L."/>
            <person name="Blanco-Fernandez C."/>
            <person name="Garcia-Vazquez E."/>
            <person name="Machado-Schiaffino G."/>
        </authorList>
    </citation>
    <scope>NUCLEOTIDE SEQUENCE</scope>
    <source>
        <strain evidence="1">C29</strain>
        <tissue evidence="1">Fin</tissue>
    </source>
</reference>
<evidence type="ECO:0000313" key="2">
    <source>
        <dbReference type="Proteomes" id="UP001174136"/>
    </source>
</evidence>